<evidence type="ECO:0000313" key="10">
    <source>
        <dbReference type="Proteomes" id="UP000054266"/>
    </source>
</evidence>
<feature type="transmembrane region" description="Helical" evidence="8">
    <location>
        <begin position="228"/>
        <end position="250"/>
    </location>
</feature>
<evidence type="ECO:0000256" key="5">
    <source>
        <dbReference type="ARBA" id="ARBA00022989"/>
    </source>
</evidence>
<dbReference type="FunFam" id="1.20.1250.20:FF:000284">
    <property type="entry name" value="Siderophore iron transporter mirB"/>
    <property type="match status" value="1"/>
</dbReference>
<dbReference type="PANTHER" id="PTHR23501">
    <property type="entry name" value="MAJOR FACILITATOR SUPERFAMILY"/>
    <property type="match status" value="1"/>
</dbReference>
<feature type="compositionally biased region" description="Basic and acidic residues" evidence="7">
    <location>
        <begin position="26"/>
        <end position="42"/>
    </location>
</feature>
<evidence type="ECO:0008006" key="11">
    <source>
        <dbReference type="Google" id="ProtNLM"/>
    </source>
</evidence>
<evidence type="ECO:0000256" key="1">
    <source>
        <dbReference type="ARBA" id="ARBA00004141"/>
    </source>
</evidence>
<evidence type="ECO:0000313" key="9">
    <source>
        <dbReference type="EMBL" id="KIW63400.1"/>
    </source>
</evidence>
<organism evidence="9 10">
    <name type="scientific">Phialophora macrospora</name>
    <dbReference type="NCBI Taxonomy" id="1851006"/>
    <lineage>
        <taxon>Eukaryota</taxon>
        <taxon>Fungi</taxon>
        <taxon>Dikarya</taxon>
        <taxon>Ascomycota</taxon>
        <taxon>Pezizomycotina</taxon>
        <taxon>Eurotiomycetes</taxon>
        <taxon>Chaetothyriomycetidae</taxon>
        <taxon>Chaetothyriales</taxon>
        <taxon>Herpotrichiellaceae</taxon>
        <taxon>Phialophora</taxon>
    </lineage>
</organism>
<protein>
    <recommendedName>
        <fullName evidence="11">Major facilitator superfamily (MFS) profile domain-containing protein</fullName>
    </recommendedName>
</protein>
<feature type="transmembrane region" description="Helical" evidence="8">
    <location>
        <begin position="351"/>
        <end position="372"/>
    </location>
</feature>
<feature type="transmembrane region" description="Helical" evidence="8">
    <location>
        <begin position="163"/>
        <end position="185"/>
    </location>
</feature>
<feature type="transmembrane region" description="Helical" evidence="8">
    <location>
        <begin position="418"/>
        <end position="438"/>
    </location>
</feature>
<dbReference type="STRING" id="5601.A0A0D2F8W6"/>
<reference evidence="9 10" key="1">
    <citation type="submission" date="2015-01" db="EMBL/GenBank/DDBJ databases">
        <title>The Genome Sequence of Capronia semiimmersa CBS27337.</title>
        <authorList>
            <consortium name="The Broad Institute Genomics Platform"/>
            <person name="Cuomo C."/>
            <person name="de Hoog S."/>
            <person name="Gorbushina A."/>
            <person name="Stielow B."/>
            <person name="Teixiera M."/>
            <person name="Abouelleil A."/>
            <person name="Chapman S.B."/>
            <person name="Priest M."/>
            <person name="Young S.K."/>
            <person name="Wortman J."/>
            <person name="Nusbaum C."/>
            <person name="Birren B."/>
        </authorList>
    </citation>
    <scope>NUCLEOTIDE SEQUENCE [LARGE SCALE GENOMIC DNA]</scope>
    <source>
        <strain evidence="9 10">CBS 27337</strain>
    </source>
</reference>
<dbReference type="HOGENOM" id="CLU_012970_1_0_1"/>
<evidence type="ECO:0000256" key="7">
    <source>
        <dbReference type="SAM" id="MobiDB-lite"/>
    </source>
</evidence>
<gene>
    <name evidence="9" type="ORF">PV04_10247</name>
</gene>
<dbReference type="GO" id="GO:0005886">
    <property type="term" value="C:plasma membrane"/>
    <property type="evidence" value="ECO:0007669"/>
    <property type="project" value="TreeGrafter"/>
</dbReference>
<dbReference type="AlphaFoldDB" id="A0A0D2F8W6"/>
<feature type="transmembrane region" description="Helical" evidence="8">
    <location>
        <begin position="444"/>
        <end position="468"/>
    </location>
</feature>
<feature type="transmembrane region" description="Helical" evidence="8">
    <location>
        <begin position="140"/>
        <end position="157"/>
    </location>
</feature>
<dbReference type="GO" id="GO:0022857">
    <property type="term" value="F:transmembrane transporter activity"/>
    <property type="evidence" value="ECO:0007669"/>
    <property type="project" value="InterPro"/>
</dbReference>
<keyword evidence="6 8" id="KW-0472">Membrane</keyword>
<evidence type="ECO:0000256" key="6">
    <source>
        <dbReference type="ARBA" id="ARBA00023136"/>
    </source>
</evidence>
<evidence type="ECO:0000256" key="3">
    <source>
        <dbReference type="ARBA" id="ARBA00022448"/>
    </source>
</evidence>
<feature type="transmembrane region" description="Helical" evidence="8">
    <location>
        <begin position="392"/>
        <end position="411"/>
    </location>
</feature>
<dbReference type="SUPFAM" id="SSF103473">
    <property type="entry name" value="MFS general substrate transporter"/>
    <property type="match status" value="1"/>
</dbReference>
<keyword evidence="4 8" id="KW-0812">Transmembrane</keyword>
<dbReference type="InterPro" id="IPR036259">
    <property type="entry name" value="MFS_trans_sf"/>
</dbReference>
<feature type="transmembrane region" description="Helical" evidence="8">
    <location>
        <begin position="197"/>
        <end position="216"/>
    </location>
</feature>
<feature type="transmembrane region" description="Helical" evidence="8">
    <location>
        <begin position="309"/>
        <end position="331"/>
    </location>
</feature>
<comment type="similarity">
    <text evidence="2">Belongs to the major facilitator superfamily.</text>
</comment>
<keyword evidence="5 8" id="KW-1133">Transmembrane helix</keyword>
<feature type="transmembrane region" description="Helical" evidence="8">
    <location>
        <begin position="67"/>
        <end position="86"/>
    </location>
</feature>
<evidence type="ECO:0000256" key="2">
    <source>
        <dbReference type="ARBA" id="ARBA00008335"/>
    </source>
</evidence>
<dbReference type="Proteomes" id="UP000054266">
    <property type="component" value="Unassembled WGS sequence"/>
</dbReference>
<keyword evidence="3" id="KW-0813">Transport</keyword>
<keyword evidence="10" id="KW-1185">Reference proteome</keyword>
<evidence type="ECO:0000256" key="4">
    <source>
        <dbReference type="ARBA" id="ARBA00022692"/>
    </source>
</evidence>
<dbReference type="Pfam" id="PF07690">
    <property type="entry name" value="MFS_1"/>
    <property type="match status" value="1"/>
</dbReference>
<name>A0A0D2F8W6_9EURO</name>
<proteinExistence type="inferred from homology"/>
<dbReference type="Gene3D" id="1.20.1250.20">
    <property type="entry name" value="MFS general substrate transporter like domains"/>
    <property type="match status" value="2"/>
</dbReference>
<sequence>MGSHSEEVAKSPGLKGFVNSLFRHTSTNDRDNTAAEEARQDNDGDEELVEKDAQTGVQRVQAAAHVWTTWQMIGAYVCIWLIYFVASMQEVVLRSLNPYVTSAFSLHSLTAATNIISSIIGGLAKIPTAKILDTWGRPQGLALMTLIWTVGFVMMAACENVETYAAAQVFYVTGAQGVSYCLTVFISDTSSLRNRTLMLSVATSPYIITSWIGGPISQNIVQGPGYKWGFGIFAIVIPVVMAPLILLFLYNQHKAQRMGLVEAKKISLTPRSLKNYAIEVDLVGILLLAGGMALFLLPFSLYSYQSDGFRSNMIICMITFGGVLLILFVLYEKYLAPKTFIPFDLLMDRTVFCAGLMFVFVFFNSAVWNSYFFSMLQVVWRLSITNAIYVQAIYRTGSCLFAFAVGLAVRWTGRFKWIAVYFSIPLMILGVGLMIKFRQPNTDLGYVIMTQIFISFAGGSIVLCGELAMMAPSKHQNIAAILAILDLFGSTGTAVGGTVATAIWTSVFPDRLRRYLPPTADVDAIYGSIVSQLFQRPGTPERAAVDRAYGDAQRYMLITSVSLLGGALICAALWRDIKVKDLKQVKGRVF</sequence>
<feature type="transmembrane region" description="Helical" evidence="8">
    <location>
        <begin position="480"/>
        <end position="504"/>
    </location>
</feature>
<comment type="subcellular location">
    <subcellularLocation>
        <location evidence="1">Membrane</location>
        <topology evidence="1">Multi-pass membrane protein</topology>
    </subcellularLocation>
</comment>
<accession>A0A0D2F8W6</accession>
<feature type="transmembrane region" description="Helical" evidence="8">
    <location>
        <begin position="106"/>
        <end position="128"/>
    </location>
</feature>
<dbReference type="InterPro" id="IPR011701">
    <property type="entry name" value="MFS"/>
</dbReference>
<feature type="region of interest" description="Disordered" evidence="7">
    <location>
        <begin position="24"/>
        <end position="51"/>
    </location>
</feature>
<dbReference type="PANTHER" id="PTHR23501:SF3">
    <property type="entry name" value="MAJOR FACILITATOR SUPERFAMILY (MFS) PROFILE DOMAIN-CONTAINING PROTEIN"/>
    <property type="match status" value="1"/>
</dbReference>
<feature type="transmembrane region" description="Helical" evidence="8">
    <location>
        <begin position="555"/>
        <end position="574"/>
    </location>
</feature>
<evidence type="ECO:0000256" key="8">
    <source>
        <dbReference type="SAM" id="Phobius"/>
    </source>
</evidence>
<feature type="transmembrane region" description="Helical" evidence="8">
    <location>
        <begin position="276"/>
        <end position="297"/>
    </location>
</feature>
<dbReference type="EMBL" id="KN846962">
    <property type="protein sequence ID" value="KIW63400.1"/>
    <property type="molecule type" value="Genomic_DNA"/>
</dbReference>